<reference evidence="1" key="1">
    <citation type="submission" date="2021-06" db="EMBL/GenBank/DDBJ databases">
        <authorList>
            <person name="Kallberg Y."/>
            <person name="Tangrot J."/>
            <person name="Rosling A."/>
        </authorList>
    </citation>
    <scope>NUCLEOTIDE SEQUENCE</scope>
    <source>
        <strain evidence="1">AZ414A</strain>
    </source>
</reference>
<name>A0A9N9B8U4_9GLOM</name>
<dbReference type="EMBL" id="CAJVPK010000919">
    <property type="protein sequence ID" value="CAG8559598.1"/>
    <property type="molecule type" value="Genomic_DNA"/>
</dbReference>
<organism evidence="1 2">
    <name type="scientific">Diversispora eburnea</name>
    <dbReference type="NCBI Taxonomy" id="1213867"/>
    <lineage>
        <taxon>Eukaryota</taxon>
        <taxon>Fungi</taxon>
        <taxon>Fungi incertae sedis</taxon>
        <taxon>Mucoromycota</taxon>
        <taxon>Glomeromycotina</taxon>
        <taxon>Glomeromycetes</taxon>
        <taxon>Diversisporales</taxon>
        <taxon>Diversisporaceae</taxon>
        <taxon>Diversispora</taxon>
    </lineage>
</organism>
<comment type="caution">
    <text evidence="1">The sequence shown here is derived from an EMBL/GenBank/DDBJ whole genome shotgun (WGS) entry which is preliminary data.</text>
</comment>
<accession>A0A9N9B8U4</accession>
<protein>
    <submittedName>
        <fullName evidence="1">7167_t:CDS:1</fullName>
    </submittedName>
</protein>
<keyword evidence="2" id="KW-1185">Reference proteome</keyword>
<evidence type="ECO:0000313" key="2">
    <source>
        <dbReference type="Proteomes" id="UP000789706"/>
    </source>
</evidence>
<dbReference type="OrthoDB" id="2433406at2759"/>
<proteinExistence type="predicted"/>
<evidence type="ECO:0000313" key="1">
    <source>
        <dbReference type="EMBL" id="CAG8559598.1"/>
    </source>
</evidence>
<dbReference type="Proteomes" id="UP000789706">
    <property type="component" value="Unassembled WGS sequence"/>
</dbReference>
<dbReference type="AlphaFoldDB" id="A0A9N9B8U4"/>
<gene>
    <name evidence="1" type="ORF">DEBURN_LOCUS7520</name>
</gene>
<sequence length="202" mass="23023">MLAKTSIKAKGNKPATSKNWKFDQKSHLNALNILANPEHPSVHATARRFNITEATLRRAVKNNSLPKRPDSETVLSTYEETQLVGYCKNMQKLGFGLTRSGINHCIMEIVCSDKHDYPFTNKGPERAWWSSTFSHDLSLESFSFDNESHEVLLEETSEVPLELFDHNNIGLTENPEEILPSELFEQENRLLYPIAPEMSFNT</sequence>